<dbReference type="Gene3D" id="3.30.710.10">
    <property type="entry name" value="Potassium Channel Kv1.1, Chain A"/>
    <property type="match status" value="1"/>
</dbReference>
<evidence type="ECO:0000256" key="1">
    <source>
        <dbReference type="SAM" id="MobiDB-lite"/>
    </source>
</evidence>
<name>A0A0C9W4Z4_SPHS4</name>
<dbReference type="InterPro" id="IPR011333">
    <property type="entry name" value="SKP1/BTB/POZ_sf"/>
</dbReference>
<dbReference type="Pfam" id="PF00651">
    <property type="entry name" value="BTB"/>
    <property type="match status" value="1"/>
</dbReference>
<dbReference type="AlphaFoldDB" id="A0A0C9W4Z4"/>
<dbReference type="HOGENOM" id="CLU_1316147_0_0_1"/>
<accession>A0A0C9W4Z4</accession>
<reference evidence="3 4" key="1">
    <citation type="submission" date="2014-06" db="EMBL/GenBank/DDBJ databases">
        <title>Evolutionary Origins and Diversification of the Mycorrhizal Mutualists.</title>
        <authorList>
            <consortium name="DOE Joint Genome Institute"/>
            <consortium name="Mycorrhizal Genomics Consortium"/>
            <person name="Kohler A."/>
            <person name="Kuo A."/>
            <person name="Nagy L.G."/>
            <person name="Floudas D."/>
            <person name="Copeland A."/>
            <person name="Barry K.W."/>
            <person name="Cichocki N."/>
            <person name="Veneault-Fourrey C."/>
            <person name="LaButti K."/>
            <person name="Lindquist E.A."/>
            <person name="Lipzen A."/>
            <person name="Lundell T."/>
            <person name="Morin E."/>
            <person name="Murat C."/>
            <person name="Riley R."/>
            <person name="Ohm R."/>
            <person name="Sun H."/>
            <person name="Tunlid A."/>
            <person name="Henrissat B."/>
            <person name="Grigoriev I.V."/>
            <person name="Hibbett D.S."/>
            <person name="Martin F."/>
        </authorList>
    </citation>
    <scope>NUCLEOTIDE SEQUENCE [LARGE SCALE GENOMIC DNA]</scope>
    <source>
        <strain evidence="3 4">SS14</strain>
    </source>
</reference>
<evidence type="ECO:0000313" key="4">
    <source>
        <dbReference type="Proteomes" id="UP000054279"/>
    </source>
</evidence>
<evidence type="ECO:0000313" key="3">
    <source>
        <dbReference type="EMBL" id="KIJ48075.1"/>
    </source>
</evidence>
<feature type="domain" description="BTB" evidence="2">
    <location>
        <begin position="62"/>
        <end position="158"/>
    </location>
</feature>
<dbReference type="Proteomes" id="UP000054279">
    <property type="component" value="Unassembled WGS sequence"/>
</dbReference>
<sequence>MSNKRDLSPERDPYADESSPNRPLKRLCTPKSSIPPDNSAGLPALEPGYTRSNEYYFRGTVVILLVEKTAFRVFQELFLRDSRYFADLFNIPEGQDDLDIATVHLTDTVAEWKDFLDVFYGSVPPNLLSASSLGNVLRIAIKYTFDKVFKACMARLQQIFPRSLREWKKVTLDATPYARIILEHNLIYLMPQAFHSLAILQHSDIVPIF</sequence>
<keyword evidence="4" id="KW-1185">Reference proteome</keyword>
<feature type="compositionally biased region" description="Basic and acidic residues" evidence="1">
    <location>
        <begin position="1"/>
        <end position="14"/>
    </location>
</feature>
<dbReference type="InterPro" id="IPR000210">
    <property type="entry name" value="BTB/POZ_dom"/>
</dbReference>
<organism evidence="3 4">
    <name type="scientific">Sphaerobolus stellatus (strain SS14)</name>
    <dbReference type="NCBI Taxonomy" id="990650"/>
    <lineage>
        <taxon>Eukaryota</taxon>
        <taxon>Fungi</taxon>
        <taxon>Dikarya</taxon>
        <taxon>Basidiomycota</taxon>
        <taxon>Agaricomycotina</taxon>
        <taxon>Agaricomycetes</taxon>
        <taxon>Phallomycetidae</taxon>
        <taxon>Geastrales</taxon>
        <taxon>Sphaerobolaceae</taxon>
        <taxon>Sphaerobolus</taxon>
    </lineage>
</organism>
<evidence type="ECO:0000259" key="2">
    <source>
        <dbReference type="Pfam" id="PF00651"/>
    </source>
</evidence>
<proteinExistence type="predicted"/>
<dbReference type="OrthoDB" id="2367075at2759"/>
<protein>
    <recommendedName>
        <fullName evidence="2">BTB domain-containing protein</fullName>
    </recommendedName>
</protein>
<dbReference type="EMBL" id="KN837099">
    <property type="protein sequence ID" value="KIJ48075.1"/>
    <property type="molecule type" value="Genomic_DNA"/>
</dbReference>
<feature type="region of interest" description="Disordered" evidence="1">
    <location>
        <begin position="1"/>
        <end position="43"/>
    </location>
</feature>
<gene>
    <name evidence="3" type="ORF">M422DRAFT_777947</name>
</gene>